<evidence type="ECO:0000313" key="5">
    <source>
        <dbReference type="EMBL" id="CAD1818576.1"/>
    </source>
</evidence>
<evidence type="ECO:0000256" key="2">
    <source>
        <dbReference type="ARBA" id="ARBA00022980"/>
    </source>
</evidence>
<proteinExistence type="inferred from homology"/>
<keyword evidence="2 4" id="KW-0689">Ribosomal protein</keyword>
<reference evidence="5" key="1">
    <citation type="submission" date="2020-07" db="EMBL/GenBank/DDBJ databases">
        <authorList>
            <person name="Lin J."/>
        </authorList>
    </citation>
    <scope>NUCLEOTIDE SEQUENCE</scope>
</reference>
<evidence type="ECO:0000256" key="1">
    <source>
        <dbReference type="ARBA" id="ARBA00006598"/>
    </source>
</evidence>
<dbReference type="PANTHER" id="PTHR36400">
    <property type="entry name" value="RIBOSOMAL PROTEIN L35"/>
    <property type="match status" value="1"/>
</dbReference>
<evidence type="ECO:0000256" key="4">
    <source>
        <dbReference type="RuleBase" id="RU000568"/>
    </source>
</evidence>
<dbReference type="GO" id="GO:0006412">
    <property type="term" value="P:translation"/>
    <property type="evidence" value="ECO:0007669"/>
    <property type="project" value="InterPro"/>
</dbReference>
<dbReference type="PRINTS" id="PR00064">
    <property type="entry name" value="RIBOSOMALL35"/>
</dbReference>
<protein>
    <recommendedName>
        <fullName evidence="4">50S ribosomal protein L35</fullName>
    </recommendedName>
</protein>
<evidence type="ECO:0000256" key="3">
    <source>
        <dbReference type="ARBA" id="ARBA00023274"/>
    </source>
</evidence>
<dbReference type="InterPro" id="IPR021137">
    <property type="entry name" value="Ribosomal_bL35-like"/>
</dbReference>
<dbReference type="EMBL" id="LR862139">
    <property type="protein sequence ID" value="CAD1818576.1"/>
    <property type="molecule type" value="Genomic_DNA"/>
</dbReference>
<dbReference type="AlphaFoldDB" id="A0A6V7NJU6"/>
<name>A0A6V7NJU6_ANACO</name>
<dbReference type="PANTHER" id="PTHR36400:SF1">
    <property type="entry name" value="RIBOSOMAL PROTEIN L35"/>
    <property type="match status" value="1"/>
</dbReference>
<accession>A0A6V7NJU6</accession>
<organism evidence="5">
    <name type="scientific">Ananas comosus var. bracteatus</name>
    <name type="common">red pineapple</name>
    <dbReference type="NCBI Taxonomy" id="296719"/>
    <lineage>
        <taxon>Eukaryota</taxon>
        <taxon>Viridiplantae</taxon>
        <taxon>Streptophyta</taxon>
        <taxon>Embryophyta</taxon>
        <taxon>Tracheophyta</taxon>
        <taxon>Spermatophyta</taxon>
        <taxon>Magnoliopsida</taxon>
        <taxon>Liliopsida</taxon>
        <taxon>Poales</taxon>
        <taxon>Bromeliaceae</taxon>
        <taxon>Bromelioideae</taxon>
        <taxon>Ananas</taxon>
    </lineage>
</organism>
<sequence length="257" mass="29459">MNRRVTPEREPLSNNSLCKDALAFIPSLHLSLLDSHLLDQKSQKRTFGTREPFYLFALKAMQQWGSRLGRHFFLSSSRLAASADFPSRLRSVAFPANGSIFRSLFSSSGLSLPSPALRPHRLGLGFSTTSLHLPVTQVRNYAAKDRSRAPITPTISKVKKYKLKAPSSFKFRFRTMNDGQIRRWRAGKRHNAHLKTKKAKRRLRKPAVVHAAYAKVIKKLNFCGCLWFYLKKMSSLKDDEVSLENFIFLLINKMMQF</sequence>
<dbReference type="Gene3D" id="4.10.410.60">
    <property type="match status" value="1"/>
</dbReference>
<dbReference type="GO" id="GO:0005840">
    <property type="term" value="C:ribosome"/>
    <property type="evidence" value="ECO:0007669"/>
    <property type="project" value="UniProtKB-KW"/>
</dbReference>
<dbReference type="InterPro" id="IPR001706">
    <property type="entry name" value="Ribosomal_bL35"/>
</dbReference>
<gene>
    <name evidence="5" type="ORF">CB5_LOCUS1787</name>
</gene>
<dbReference type="GO" id="GO:0003735">
    <property type="term" value="F:structural constituent of ribosome"/>
    <property type="evidence" value="ECO:0007669"/>
    <property type="project" value="InterPro"/>
</dbReference>
<dbReference type="InterPro" id="IPR037229">
    <property type="entry name" value="Ribosomal_bL35_sf"/>
</dbReference>
<dbReference type="Pfam" id="PF01632">
    <property type="entry name" value="Ribosomal_L35p"/>
    <property type="match status" value="1"/>
</dbReference>
<dbReference type="SUPFAM" id="SSF143034">
    <property type="entry name" value="L35p-like"/>
    <property type="match status" value="1"/>
</dbReference>
<comment type="similarity">
    <text evidence="1 4">Belongs to the bacterial ribosomal protein bL35 family.</text>
</comment>
<dbReference type="GO" id="GO:1990904">
    <property type="term" value="C:ribonucleoprotein complex"/>
    <property type="evidence" value="ECO:0007669"/>
    <property type="project" value="UniProtKB-KW"/>
</dbReference>
<keyword evidence="3 4" id="KW-0687">Ribonucleoprotein</keyword>